<accession>X1KJW6</accession>
<name>X1KJW6_9ZZZZ</name>
<sequence length="42" mass="4735">MDNPLHLYKTVFQANSMSWDNPPSKGINYVEDTPVKGISINI</sequence>
<evidence type="ECO:0000313" key="1">
    <source>
        <dbReference type="EMBL" id="GAI07357.1"/>
    </source>
</evidence>
<organism evidence="1">
    <name type="scientific">marine sediment metagenome</name>
    <dbReference type="NCBI Taxonomy" id="412755"/>
    <lineage>
        <taxon>unclassified sequences</taxon>
        <taxon>metagenomes</taxon>
        <taxon>ecological metagenomes</taxon>
    </lineage>
</organism>
<dbReference type="EMBL" id="BARV01012738">
    <property type="protein sequence ID" value="GAI07357.1"/>
    <property type="molecule type" value="Genomic_DNA"/>
</dbReference>
<gene>
    <name evidence="1" type="ORF">S06H3_23438</name>
</gene>
<proteinExistence type="predicted"/>
<reference evidence="1" key="1">
    <citation type="journal article" date="2014" name="Front. Microbiol.">
        <title>High frequency of phylogenetically diverse reductive dehalogenase-homologous genes in deep subseafloor sedimentary metagenomes.</title>
        <authorList>
            <person name="Kawai M."/>
            <person name="Futagami T."/>
            <person name="Toyoda A."/>
            <person name="Takaki Y."/>
            <person name="Nishi S."/>
            <person name="Hori S."/>
            <person name="Arai W."/>
            <person name="Tsubouchi T."/>
            <person name="Morono Y."/>
            <person name="Uchiyama I."/>
            <person name="Ito T."/>
            <person name="Fujiyama A."/>
            <person name="Inagaki F."/>
            <person name="Takami H."/>
        </authorList>
    </citation>
    <scope>NUCLEOTIDE SEQUENCE</scope>
    <source>
        <strain evidence="1">Expedition CK06-06</strain>
    </source>
</reference>
<protein>
    <submittedName>
        <fullName evidence="1">Uncharacterized protein</fullName>
    </submittedName>
</protein>
<dbReference type="AlphaFoldDB" id="X1KJW6"/>
<comment type="caution">
    <text evidence="1">The sequence shown here is derived from an EMBL/GenBank/DDBJ whole genome shotgun (WGS) entry which is preliminary data.</text>
</comment>